<evidence type="ECO:0000256" key="3">
    <source>
        <dbReference type="ARBA" id="ARBA00022692"/>
    </source>
</evidence>
<keyword evidence="8" id="KW-1185">Reference proteome</keyword>
<feature type="transmembrane region" description="Helical" evidence="6">
    <location>
        <begin position="47"/>
        <end position="64"/>
    </location>
</feature>
<evidence type="ECO:0000313" key="8">
    <source>
        <dbReference type="Proteomes" id="UP001596233"/>
    </source>
</evidence>
<evidence type="ECO:0000256" key="5">
    <source>
        <dbReference type="ARBA" id="ARBA00023136"/>
    </source>
</evidence>
<evidence type="ECO:0000256" key="6">
    <source>
        <dbReference type="SAM" id="Phobius"/>
    </source>
</evidence>
<evidence type="ECO:0000313" key="7">
    <source>
        <dbReference type="EMBL" id="MFC6332653.1"/>
    </source>
</evidence>
<gene>
    <name evidence="7" type="ORF">ACFP56_08445</name>
</gene>
<name>A0ABW1V2F2_9BACL</name>
<dbReference type="EMBL" id="JBHSTE010000002">
    <property type="protein sequence ID" value="MFC6332653.1"/>
    <property type="molecule type" value="Genomic_DNA"/>
</dbReference>
<accession>A0ABW1V2F2</accession>
<evidence type="ECO:0000256" key="4">
    <source>
        <dbReference type="ARBA" id="ARBA00022989"/>
    </source>
</evidence>
<evidence type="ECO:0000256" key="2">
    <source>
        <dbReference type="ARBA" id="ARBA00009694"/>
    </source>
</evidence>
<reference evidence="8" key="1">
    <citation type="journal article" date="2019" name="Int. J. Syst. Evol. Microbiol.">
        <title>The Global Catalogue of Microorganisms (GCM) 10K type strain sequencing project: providing services to taxonomists for standard genome sequencing and annotation.</title>
        <authorList>
            <consortium name="The Broad Institute Genomics Platform"/>
            <consortium name="The Broad Institute Genome Sequencing Center for Infectious Disease"/>
            <person name="Wu L."/>
            <person name="Ma J."/>
        </authorList>
    </citation>
    <scope>NUCLEOTIDE SEQUENCE [LARGE SCALE GENOMIC DNA]</scope>
    <source>
        <strain evidence="8">PCU 280</strain>
    </source>
</reference>
<feature type="transmembrane region" description="Helical" evidence="6">
    <location>
        <begin position="76"/>
        <end position="96"/>
    </location>
</feature>
<comment type="caution">
    <text evidence="7">The sequence shown here is derived from an EMBL/GenBank/DDBJ whole genome shotgun (WGS) entry which is preliminary data.</text>
</comment>
<dbReference type="RefSeq" id="WP_379233240.1">
    <property type="nucleotide sequence ID" value="NZ_JBHSTE010000002.1"/>
</dbReference>
<protein>
    <submittedName>
        <fullName evidence="7">DUF423 domain-containing protein</fullName>
    </submittedName>
</protein>
<keyword evidence="4 6" id="KW-1133">Transmembrane helix</keyword>
<evidence type="ECO:0000256" key="1">
    <source>
        <dbReference type="ARBA" id="ARBA00004141"/>
    </source>
</evidence>
<keyword evidence="5 6" id="KW-0472">Membrane</keyword>
<keyword evidence="3 6" id="KW-0812">Transmembrane</keyword>
<dbReference type="Pfam" id="PF04241">
    <property type="entry name" value="DUF423"/>
    <property type="match status" value="1"/>
</dbReference>
<proteinExistence type="inferred from homology"/>
<feature type="transmembrane region" description="Helical" evidence="6">
    <location>
        <begin position="102"/>
        <end position="126"/>
    </location>
</feature>
<dbReference type="InterPro" id="IPR006696">
    <property type="entry name" value="DUF423"/>
</dbReference>
<comment type="similarity">
    <text evidence="2">Belongs to the UPF0382 family.</text>
</comment>
<dbReference type="Proteomes" id="UP001596233">
    <property type="component" value="Unassembled WGS sequence"/>
</dbReference>
<dbReference type="PANTHER" id="PTHR43461:SF1">
    <property type="entry name" value="TRANSMEMBRANE PROTEIN 256"/>
    <property type="match status" value="1"/>
</dbReference>
<comment type="subcellular location">
    <subcellularLocation>
        <location evidence="1">Membrane</location>
        <topology evidence="1">Multi-pass membrane protein</topology>
    </subcellularLocation>
</comment>
<organism evidence="7 8">
    <name type="scientific">Paenibacillus septentrionalis</name>
    <dbReference type="NCBI Taxonomy" id="429342"/>
    <lineage>
        <taxon>Bacteria</taxon>
        <taxon>Bacillati</taxon>
        <taxon>Bacillota</taxon>
        <taxon>Bacilli</taxon>
        <taxon>Bacillales</taxon>
        <taxon>Paenibacillaceae</taxon>
        <taxon>Paenibacillus</taxon>
    </lineage>
</organism>
<sequence>MFRKYFAIGAIGAALAIAFGAFGAHGLKEMVSERMLQNFETGVRYQMYSALGIMIIALASKLIGNSAASSEKKLAVGALLITIGTCIFSGSLYIMALTGATVLGAITPIGGVLMITGWIIVITRILKFKDN</sequence>
<dbReference type="PANTHER" id="PTHR43461">
    <property type="entry name" value="TRANSMEMBRANE PROTEIN 256"/>
    <property type="match status" value="1"/>
</dbReference>